<comment type="subcellular location">
    <subcellularLocation>
        <location evidence="1">Nucleus</location>
    </subcellularLocation>
</comment>
<feature type="compositionally biased region" description="Acidic residues" evidence="4">
    <location>
        <begin position="173"/>
        <end position="182"/>
    </location>
</feature>
<keyword evidence="3" id="KW-0539">Nucleus</keyword>
<dbReference type="GO" id="GO:0033314">
    <property type="term" value="P:mitotic DNA replication checkpoint signaling"/>
    <property type="evidence" value="ECO:0007669"/>
    <property type="project" value="TreeGrafter"/>
</dbReference>
<sequence length="1202" mass="134846">MSETVAETAAAAENDEQEDDSMETLQVEEEDEKNISAEDLLGGKSLMVSDSENEEEPKLASKSRRQRLLDSDEEEQKEEKSVQEKDEEQAAAQISPISSRQRLPDSEEEVDVVPDKAEEQISSPKSSRQRFAAIDEDDEEEMAPKSRKKISALIDTDSEEEPQMREEQKQMSEEEPQMSEQEEQPKKQKKKLSKKKKQRMDSESDGNSDSHDEPEKEQSEEAATPPKNKFKGLVDSESEPEPGNASGAEQENATEGHADKPKKAKAMRASAKQALDNMQAIQSEQQRLHREAHISVPYHQPKPRTLKEFLSRRTINTPLATALAGGSPMPSRQPRKSLGLRMNREELEAYAKLMEERAKEATEFFKSESEGEESDENEAATAEEMTDKPEVMDAAATVPEILDKVEQQASEESTAELPMEQQQEEEQEIEPVASTSAAAAAALRFAQINEYLPQPEVRECLVTEVLELPKLDLSTITATTPPSKPATPRVSEAIRRLKIEKSADVSPSLRGDATMLIDLETGDMFARKPTGVDDLLQRLMKTREAKKHKATETVNILSTAHGKLEMSKVNIQLHEEEPVHKDAAPGAAYAKMQEQLKSRITQKRVEELRKKQAEEEEREAEDDEELGMDVDEEEYEPEEKPCASQVHINEDEEIVEEAAAAAAEDLLPLDEEVEELAADSSSSSESEPEEQQHAAGKKRNRIIKAFPDEDNSDEDDLDLLQTPKPPSNATPMTATQLQLSAHKLFDAETRRTASDEENELLDLCSGQFPQSQMVSSAAPSMDTALISQIPMTQFGLGSSQAPEELEALCSGSFATQQQPEHPEEVSQPQQIANKIVSSDEEQQQLATAKPRNKKLTKKKPKKRALGFSDDEESEVEDCDEELEEEEQQLEEPLEEIPETFVDYDSEENEILVEMTKKDRKFRANNFVEKEAELSESEWGSADEDENNMDTYDIELGDEDEFDKEKLRSELGQIHARKMLDQDIREVRKIKEMLFEDDEGAVRQRQFRWKNVDTGFSLEDQQRTENGGEGNGEGSGDEENEHMWRKIRYEREQLLLENGLKAEAATPLSPAGNAFRRLNIITAKKTTVEAKKSSPFLISKGMTGAQQRSSVRGSFLVRDSETLSKLAGMTKGRAGQDGTAGTVPTKAANSKHFVFATLTEEEHENQKRKAADLLNSSSETGVNFMKKPRLEPRREKCLIDQLL</sequence>
<feature type="compositionally biased region" description="Polar residues" evidence="4">
    <location>
        <begin position="826"/>
        <end position="836"/>
    </location>
</feature>
<feature type="compositionally biased region" description="Acidic residues" evidence="4">
    <location>
        <begin position="667"/>
        <end position="677"/>
    </location>
</feature>
<accession>A0A3B0JZG5</accession>
<gene>
    <name evidence="5" type="ORF">DGUA_6G009892</name>
</gene>
<feature type="compositionally biased region" description="Acidic residues" evidence="4">
    <location>
        <begin position="614"/>
        <end position="637"/>
    </location>
</feature>
<feature type="region of interest" description="Disordered" evidence="4">
    <location>
        <begin position="1"/>
        <end position="274"/>
    </location>
</feature>
<dbReference type="PANTHER" id="PTHR14396:SF10">
    <property type="entry name" value="CLASPIN"/>
    <property type="match status" value="1"/>
</dbReference>
<organism evidence="5 6">
    <name type="scientific">Drosophila guanche</name>
    <name type="common">Fruit fly</name>
    <dbReference type="NCBI Taxonomy" id="7266"/>
    <lineage>
        <taxon>Eukaryota</taxon>
        <taxon>Metazoa</taxon>
        <taxon>Ecdysozoa</taxon>
        <taxon>Arthropoda</taxon>
        <taxon>Hexapoda</taxon>
        <taxon>Insecta</taxon>
        <taxon>Pterygota</taxon>
        <taxon>Neoptera</taxon>
        <taxon>Endopterygota</taxon>
        <taxon>Diptera</taxon>
        <taxon>Brachycera</taxon>
        <taxon>Muscomorpha</taxon>
        <taxon>Ephydroidea</taxon>
        <taxon>Drosophilidae</taxon>
        <taxon>Drosophila</taxon>
        <taxon>Sophophora</taxon>
    </lineage>
</organism>
<evidence type="ECO:0000256" key="3">
    <source>
        <dbReference type="ARBA" id="ARBA00023242"/>
    </source>
</evidence>
<feature type="region of interest" description="Disordered" evidence="4">
    <location>
        <begin position="319"/>
        <end position="342"/>
    </location>
</feature>
<feature type="region of interest" description="Disordered" evidence="4">
    <location>
        <begin position="403"/>
        <end position="436"/>
    </location>
</feature>
<feature type="compositionally biased region" description="Basic and acidic residues" evidence="4">
    <location>
        <begin position="208"/>
        <end position="219"/>
    </location>
</feature>
<dbReference type="GO" id="GO:0005634">
    <property type="term" value="C:nucleus"/>
    <property type="evidence" value="ECO:0007669"/>
    <property type="project" value="UniProtKB-SubCell"/>
</dbReference>
<dbReference type="EMBL" id="OUUW01000012">
    <property type="protein sequence ID" value="SPP87475.1"/>
    <property type="molecule type" value="Genomic_DNA"/>
</dbReference>
<dbReference type="InterPro" id="IPR024146">
    <property type="entry name" value="Claspin"/>
</dbReference>
<evidence type="ECO:0000256" key="2">
    <source>
        <dbReference type="ARBA" id="ARBA00022553"/>
    </source>
</evidence>
<evidence type="ECO:0000256" key="4">
    <source>
        <dbReference type="SAM" id="MobiDB-lite"/>
    </source>
</evidence>
<reference evidence="6" key="1">
    <citation type="submission" date="2018-01" db="EMBL/GenBank/DDBJ databases">
        <authorList>
            <person name="Alioto T."/>
            <person name="Alioto T."/>
        </authorList>
    </citation>
    <scope>NUCLEOTIDE SEQUENCE [LARGE SCALE GENOMIC DNA]</scope>
</reference>
<proteinExistence type="predicted"/>
<dbReference type="STRING" id="7266.A0A3B0JZG5"/>
<dbReference type="AlphaFoldDB" id="A0A3B0JZG5"/>
<keyword evidence="6" id="KW-1185">Reference proteome</keyword>
<dbReference type="PANTHER" id="PTHR14396">
    <property type="entry name" value="CLASPIN"/>
    <property type="match status" value="1"/>
</dbReference>
<feature type="region of interest" description="Disordered" evidence="4">
    <location>
        <begin position="607"/>
        <end position="734"/>
    </location>
</feature>
<feature type="compositionally biased region" description="Acidic residues" evidence="4">
    <location>
        <begin position="868"/>
        <end position="895"/>
    </location>
</feature>
<evidence type="ECO:0000256" key="1">
    <source>
        <dbReference type="ARBA" id="ARBA00004123"/>
    </source>
</evidence>
<feature type="region of interest" description="Disordered" evidence="4">
    <location>
        <begin position="1013"/>
        <end position="1039"/>
    </location>
</feature>
<feature type="compositionally biased region" description="Low complexity" evidence="4">
    <location>
        <begin position="1"/>
        <end position="12"/>
    </location>
</feature>
<feature type="compositionally biased region" description="Low complexity" evidence="4">
    <location>
        <begin position="657"/>
        <end position="666"/>
    </location>
</feature>
<feature type="region of interest" description="Disordered" evidence="4">
    <location>
        <begin position="811"/>
        <end position="895"/>
    </location>
</feature>
<dbReference type="GO" id="GO:0007095">
    <property type="term" value="P:mitotic G2 DNA damage checkpoint signaling"/>
    <property type="evidence" value="ECO:0007669"/>
    <property type="project" value="TreeGrafter"/>
</dbReference>
<dbReference type="OrthoDB" id="5859781at2759"/>
<dbReference type="GO" id="GO:0010997">
    <property type="term" value="F:anaphase-promoting complex binding"/>
    <property type="evidence" value="ECO:0007669"/>
    <property type="project" value="TreeGrafter"/>
</dbReference>
<feature type="compositionally biased region" description="Acidic residues" evidence="4">
    <location>
        <begin position="708"/>
        <end position="718"/>
    </location>
</feature>
<feature type="compositionally biased region" description="Basic residues" evidence="4">
    <location>
        <begin position="850"/>
        <end position="864"/>
    </location>
</feature>
<dbReference type="OMA" id="ERFNFRP"/>
<feature type="compositionally biased region" description="Acidic residues" evidence="4">
    <location>
        <begin position="13"/>
        <end position="32"/>
    </location>
</feature>
<keyword evidence="2" id="KW-0597">Phosphoprotein</keyword>
<dbReference type="Proteomes" id="UP000268350">
    <property type="component" value="Unassembled WGS sequence"/>
</dbReference>
<name>A0A3B0JZG5_DROGU</name>
<feature type="compositionally biased region" description="Basic residues" evidence="4">
    <location>
        <begin position="187"/>
        <end position="198"/>
    </location>
</feature>
<evidence type="ECO:0000313" key="5">
    <source>
        <dbReference type="EMBL" id="SPP87475.1"/>
    </source>
</evidence>
<feature type="region of interest" description="Disordered" evidence="4">
    <location>
        <begin position="361"/>
        <end position="391"/>
    </location>
</feature>
<protein>
    <submittedName>
        <fullName evidence="5">Blast:Claspin homolog</fullName>
    </submittedName>
</protein>
<feature type="compositionally biased region" description="Basic and acidic residues" evidence="4">
    <location>
        <begin position="162"/>
        <end position="172"/>
    </location>
</feature>
<evidence type="ECO:0000313" key="6">
    <source>
        <dbReference type="Proteomes" id="UP000268350"/>
    </source>
</evidence>